<feature type="compositionally biased region" description="Basic and acidic residues" evidence="1">
    <location>
        <begin position="88"/>
        <end position="98"/>
    </location>
</feature>
<gene>
    <name evidence="2" type="ORF">I9W82_000912</name>
</gene>
<feature type="compositionally biased region" description="Polar residues" evidence="1">
    <location>
        <begin position="152"/>
        <end position="184"/>
    </location>
</feature>
<name>A0A8H8DE58_9ASCO</name>
<dbReference type="AlphaFoldDB" id="A0A8H8DE58"/>
<organism evidence="2 3">
    <name type="scientific">Candida metapsilosis</name>
    <dbReference type="NCBI Taxonomy" id="273372"/>
    <lineage>
        <taxon>Eukaryota</taxon>
        <taxon>Fungi</taxon>
        <taxon>Dikarya</taxon>
        <taxon>Ascomycota</taxon>
        <taxon>Saccharomycotina</taxon>
        <taxon>Pichiomycetes</taxon>
        <taxon>Debaryomycetaceae</taxon>
        <taxon>Candida/Lodderomyces clade</taxon>
        <taxon>Candida</taxon>
    </lineage>
</organism>
<dbReference type="GeneID" id="93649541"/>
<feature type="region of interest" description="Disordered" evidence="1">
    <location>
        <begin position="565"/>
        <end position="586"/>
    </location>
</feature>
<comment type="caution">
    <text evidence="2">The sequence shown here is derived from an EMBL/GenBank/DDBJ whole genome shotgun (WGS) entry which is preliminary data.</text>
</comment>
<dbReference type="EMBL" id="JAEOAQ010000001">
    <property type="protein sequence ID" value="KAG5421820.1"/>
    <property type="molecule type" value="Genomic_DNA"/>
</dbReference>
<dbReference type="InterPro" id="IPR036322">
    <property type="entry name" value="WD40_repeat_dom_sf"/>
</dbReference>
<evidence type="ECO:0000256" key="1">
    <source>
        <dbReference type="SAM" id="MobiDB-lite"/>
    </source>
</evidence>
<dbReference type="RefSeq" id="XP_067550936.1">
    <property type="nucleotide sequence ID" value="XM_067695328.1"/>
</dbReference>
<protein>
    <submittedName>
        <fullName evidence="2">PTR3</fullName>
    </submittedName>
</protein>
<feature type="region of interest" description="Disordered" evidence="1">
    <location>
        <begin position="150"/>
        <end position="184"/>
    </location>
</feature>
<dbReference type="Proteomes" id="UP000669133">
    <property type="component" value="Unassembled WGS sequence"/>
</dbReference>
<keyword evidence="3" id="KW-1185">Reference proteome</keyword>
<feature type="region of interest" description="Disordered" evidence="1">
    <location>
        <begin position="71"/>
        <end position="103"/>
    </location>
</feature>
<reference evidence="2 3" key="1">
    <citation type="submission" date="2020-12" db="EMBL/GenBank/DDBJ databases">
        <title>Effect of drift, selection, and recombination on the evolution of hybrid genomes in Candida yeast pathogens.</title>
        <authorList>
            <person name="Mixao V."/>
            <person name="Ksiezopolska E."/>
            <person name="Saus E."/>
            <person name="Boekhout T."/>
            <person name="Gacser A."/>
            <person name="Gabaldon T."/>
        </authorList>
    </citation>
    <scope>NUCLEOTIDE SEQUENCE [LARGE SCALE GENOMIC DNA]</scope>
    <source>
        <strain evidence="2 3">BP57</strain>
    </source>
</reference>
<evidence type="ECO:0000313" key="2">
    <source>
        <dbReference type="EMBL" id="KAG5421820.1"/>
    </source>
</evidence>
<evidence type="ECO:0000313" key="3">
    <source>
        <dbReference type="Proteomes" id="UP000669133"/>
    </source>
</evidence>
<dbReference type="OrthoDB" id="5324744at2759"/>
<feature type="region of interest" description="Disordered" evidence="1">
    <location>
        <begin position="498"/>
        <end position="517"/>
    </location>
</feature>
<sequence length="713" mass="79155">MDKSSLTNLLRFPGYGQLIVTDAAVLSCGCLTSESLFSNECMKYCPNCHASDVSILAQIEPLRQLYNILSIQGPIPSPHGERRRRSDTKKNSKGDDHSAQLPSKMTESMNLLTLFHKYAKEEQSGSYSTEASSTTAPIDIVGKQNQFEDESYTTTHDTPSTHSVSVSPQNFRQQGTQLSQQKQPDPNFETLLEHVSEQKEYNFSKCFPFHRKVLSFPTSQLKLNIGTVNPFKLGSFGIKRSINTSIHTFIDFHKGLEITRFVLLGEKKWELFEYVLPSSETNTAHIRPVLICCGKSTGEYGESQSNLRSPNIPGDHETIKSNDFCTSGKGSQLSKDDLKKRLSSWDQTYCQLTKDFLVISGTKGVMRVININSEGKYQLGEPIYTYLTNFPIRCIAISPNGTLVACSITGRERISDKEQPFIVLHRMVVGEDSWAKFVDPILIAVPYRDPIKIIRFNGSSSHIICATVWESRYIIIKLKDSEKGYQKPRLVWSDLPFKSGSRQEEGGNTTLDRGEGADDELMMASEGITDIQFGQMYSNMVMITSNIIGHRPPVLIRLHGTQIDSSRHDSDNDGFSIDNSFSSREEDGSYSMLKSSEVMLKFPEVGSSIHVAALSPRGDGIVFVDEDGRLYLVSAPNLSQQSGTTGGSSKKIVVLLGEAANAERFTEAASVQFSADGGKVFTVDRKGLFQVFDFTKGVPGEDLDVVKCKILSV</sequence>
<proteinExistence type="predicted"/>
<accession>A0A8H8DE58</accession>
<dbReference type="SUPFAM" id="SSF50978">
    <property type="entry name" value="WD40 repeat-like"/>
    <property type="match status" value="1"/>
</dbReference>